<dbReference type="Gene3D" id="3.40.50.450">
    <property type="match status" value="1"/>
</dbReference>
<dbReference type="InterPro" id="IPR041614">
    <property type="entry name" value="DprA_WH"/>
</dbReference>
<evidence type="ECO:0000259" key="3">
    <source>
        <dbReference type="Pfam" id="PF17782"/>
    </source>
</evidence>
<dbReference type="InterPro" id="IPR003488">
    <property type="entry name" value="DprA"/>
</dbReference>
<reference evidence="4" key="1">
    <citation type="journal article" date="2021" name="PeerJ">
        <title>Extensive microbial diversity within the chicken gut microbiome revealed by metagenomics and culture.</title>
        <authorList>
            <person name="Gilroy R."/>
            <person name="Ravi A."/>
            <person name="Getino M."/>
            <person name="Pursley I."/>
            <person name="Horton D.L."/>
            <person name="Alikhan N.F."/>
            <person name="Baker D."/>
            <person name="Gharbi K."/>
            <person name="Hall N."/>
            <person name="Watson M."/>
            <person name="Adriaenssens E.M."/>
            <person name="Foster-Nyarko E."/>
            <person name="Jarju S."/>
            <person name="Secka A."/>
            <person name="Antonio M."/>
            <person name="Oren A."/>
            <person name="Chaudhuri R.R."/>
            <person name="La Ragione R."/>
            <person name="Hildebrand F."/>
            <person name="Pallen M.J."/>
        </authorList>
    </citation>
    <scope>NUCLEOTIDE SEQUENCE</scope>
    <source>
        <strain evidence="4">2239</strain>
    </source>
</reference>
<evidence type="ECO:0000313" key="4">
    <source>
        <dbReference type="EMBL" id="HIX06688.1"/>
    </source>
</evidence>
<dbReference type="AlphaFoldDB" id="A0A9D1V623"/>
<dbReference type="InterPro" id="IPR036388">
    <property type="entry name" value="WH-like_DNA-bd_sf"/>
</dbReference>
<protein>
    <submittedName>
        <fullName evidence="4">DNA-processing protein DprA</fullName>
    </submittedName>
</protein>
<proteinExistence type="inferred from homology"/>
<name>A0A9D1V623_9FIRM</name>
<dbReference type="NCBIfam" id="TIGR00732">
    <property type="entry name" value="dprA"/>
    <property type="match status" value="1"/>
</dbReference>
<dbReference type="InterPro" id="IPR057666">
    <property type="entry name" value="DrpA_SLOG"/>
</dbReference>
<reference evidence="4" key="2">
    <citation type="submission" date="2021-04" db="EMBL/GenBank/DDBJ databases">
        <authorList>
            <person name="Gilroy R."/>
        </authorList>
    </citation>
    <scope>NUCLEOTIDE SEQUENCE</scope>
    <source>
        <strain evidence="4">2239</strain>
    </source>
</reference>
<evidence type="ECO:0000256" key="1">
    <source>
        <dbReference type="ARBA" id="ARBA00006525"/>
    </source>
</evidence>
<evidence type="ECO:0000259" key="2">
    <source>
        <dbReference type="Pfam" id="PF02481"/>
    </source>
</evidence>
<sequence>MTDACCWLWLAYVLGPGAAHCRSLLEVYGSAREVFDAVGREDLSGLLTPGQCSRLSTDPAVFAPMEARCVRMDAQVLTMADPDYPSRLKDIEDAPPVLFCTGDLSALNAGHTVGMIGSRRPSAYGVEAAAGIGRQLAEAGVCLVSGLADGLDSEAHKAAVNAGAPTIGVLGTPIDQTYPASNRRLRAEMEQTGAVISEFFPGESAQKGNFLLRNRLIAALSDALCVVEAREKSGTMNTVGYAERYGRAVWAVPGGIFSEVCAGTNRLLAEGRARMVTGGGALLEALGLAPQGTKPAAPPKKAPPLSAGAQAMLGRLTQTPCPLEALAAGSGLDAGGALAALLELEVAGLAVGCAGGQFRRK</sequence>
<accession>A0A9D1V623</accession>
<comment type="caution">
    <text evidence="4">The sequence shown here is derived from an EMBL/GenBank/DDBJ whole genome shotgun (WGS) entry which is preliminary data.</text>
</comment>
<dbReference type="Pfam" id="PF17782">
    <property type="entry name" value="WHD_DprA"/>
    <property type="match status" value="1"/>
</dbReference>
<dbReference type="SUPFAM" id="SSF102405">
    <property type="entry name" value="MCP/YpsA-like"/>
    <property type="match status" value="1"/>
</dbReference>
<feature type="domain" description="Smf/DprA SLOG" evidence="2">
    <location>
        <begin position="75"/>
        <end position="285"/>
    </location>
</feature>
<dbReference type="EMBL" id="DXFW01000039">
    <property type="protein sequence ID" value="HIX06688.1"/>
    <property type="molecule type" value="Genomic_DNA"/>
</dbReference>
<dbReference type="Gene3D" id="1.10.10.10">
    <property type="entry name" value="Winged helix-like DNA-binding domain superfamily/Winged helix DNA-binding domain"/>
    <property type="match status" value="1"/>
</dbReference>
<organism evidence="4 5">
    <name type="scientific">Candidatus Allofournierella pullicola</name>
    <dbReference type="NCBI Taxonomy" id="2838596"/>
    <lineage>
        <taxon>Bacteria</taxon>
        <taxon>Bacillati</taxon>
        <taxon>Bacillota</taxon>
        <taxon>Clostridia</taxon>
        <taxon>Eubacteriales</taxon>
        <taxon>Oscillospiraceae</taxon>
        <taxon>Allofournierella</taxon>
    </lineage>
</organism>
<dbReference type="PANTHER" id="PTHR43022:SF1">
    <property type="entry name" value="PROTEIN SMF"/>
    <property type="match status" value="1"/>
</dbReference>
<dbReference type="Proteomes" id="UP000824193">
    <property type="component" value="Unassembled WGS sequence"/>
</dbReference>
<dbReference type="PANTHER" id="PTHR43022">
    <property type="entry name" value="PROTEIN SMF"/>
    <property type="match status" value="1"/>
</dbReference>
<feature type="domain" description="DprA winged helix" evidence="3">
    <location>
        <begin position="297"/>
        <end position="356"/>
    </location>
</feature>
<evidence type="ECO:0000313" key="5">
    <source>
        <dbReference type="Proteomes" id="UP000824193"/>
    </source>
</evidence>
<gene>
    <name evidence="4" type="primary">dprA</name>
    <name evidence="4" type="ORF">H9865_11435</name>
</gene>
<comment type="similarity">
    <text evidence="1">Belongs to the DprA/Smf family.</text>
</comment>
<dbReference type="Pfam" id="PF02481">
    <property type="entry name" value="DNA_processg_A"/>
    <property type="match status" value="1"/>
</dbReference>
<dbReference type="GO" id="GO:0009294">
    <property type="term" value="P:DNA-mediated transformation"/>
    <property type="evidence" value="ECO:0007669"/>
    <property type="project" value="InterPro"/>
</dbReference>